<dbReference type="PROSITE" id="PS50112">
    <property type="entry name" value="PAS"/>
    <property type="match status" value="1"/>
</dbReference>
<proteinExistence type="predicted"/>
<evidence type="ECO:0000256" key="6">
    <source>
        <dbReference type="ARBA" id="ARBA00022777"/>
    </source>
</evidence>
<dbReference type="AlphaFoldDB" id="A0AB33CPM3"/>
<keyword evidence="6" id="KW-0418">Kinase</keyword>
<dbReference type="PANTHER" id="PTHR43065:SF10">
    <property type="entry name" value="PEROXIDE STRESS-ACTIVATED HISTIDINE KINASE MAK3"/>
    <property type="match status" value="1"/>
</dbReference>
<dbReference type="Proteomes" id="UP000214561">
    <property type="component" value="Chromosome"/>
</dbReference>
<dbReference type="CDD" id="cd00082">
    <property type="entry name" value="HisKA"/>
    <property type="match status" value="1"/>
</dbReference>
<evidence type="ECO:0000313" key="14">
    <source>
        <dbReference type="Proteomes" id="UP000214561"/>
    </source>
</evidence>
<sequence length="680" mass="75665">MCLKACSLKKQSRIIYCGNPKPFVMMRLARPSGFMRQAASRTLAAHPISTYVPILAILIIVLLMGVFAWAVSKERHEEQSNELIRNALWVEQSLSFQLRSHENNLSRIASEIEVHSQPATTQTALTQLQHFKTIHPDLLKVAVQDRFGTTLLVRPPGADTRIAAHVSTPRTSTWLPAYYSNEHQESVLDLVVPIYEDNEIVGTLRATFSLATILMENVPWWIAEQYHVSLIDQGDQTLATRSKGEPGQSELRYAMSVDPPLHGVRLLMTPYPQKNIPTFTLLLTVIAGLALLAVVNLAMQHHYARKRRDAELALRQEQAFRSAIENSMVTGMRARDLDGKVLYVNPAFCELVGRSSEEIIGLAPPMPWWVPEMMDETLERRDRLKSSRSVQVFDTLFQRPDGSRVDVQVFESPLIDAQKQHVGWISSIIDISSRKQAEALASSQSEQLHHTAKLITMGEMASTLAHELNQPLSAIASYAAGSLNLLGNEPLDPTLLRRGLESLAEQTRRAGQIIHRIHDFVRKRDPQLSPLNLPDALQGALAMAKAGLRHHQIQLIVPSHPENLPVMGDKVLLEQLIFNLLRNAAEAMSGLEPERRVLEVSMQASNGVVLVMVADQGPGVAATIMAEVFQAFTTTKAQGLGIGLNICRSIVELHHGKLWFENGVPHGATFLFSLPLIEHD</sequence>
<keyword evidence="7" id="KW-0067">ATP-binding</keyword>
<dbReference type="InterPro" id="IPR013767">
    <property type="entry name" value="PAS_fold"/>
</dbReference>
<dbReference type="SMART" id="SM00091">
    <property type="entry name" value="PAS"/>
    <property type="match status" value="1"/>
</dbReference>
<dbReference type="Gene3D" id="3.30.565.10">
    <property type="entry name" value="Histidine kinase-like ATPase, C-terminal domain"/>
    <property type="match status" value="1"/>
</dbReference>
<dbReference type="PANTHER" id="PTHR43065">
    <property type="entry name" value="SENSOR HISTIDINE KINASE"/>
    <property type="match status" value="1"/>
</dbReference>
<dbReference type="SUPFAM" id="SSF55785">
    <property type="entry name" value="PYP-like sensor domain (PAS domain)"/>
    <property type="match status" value="1"/>
</dbReference>
<accession>A0AB33CPM3</accession>
<dbReference type="SUPFAM" id="SSF47384">
    <property type="entry name" value="Homodimeric domain of signal transducing histidine kinase"/>
    <property type="match status" value="1"/>
</dbReference>
<evidence type="ECO:0000259" key="11">
    <source>
        <dbReference type="PROSITE" id="PS50112"/>
    </source>
</evidence>
<feature type="domain" description="PAS" evidence="11">
    <location>
        <begin position="316"/>
        <end position="361"/>
    </location>
</feature>
<dbReference type="KEGG" id="afq:AFA_03100"/>
<evidence type="ECO:0000256" key="4">
    <source>
        <dbReference type="ARBA" id="ARBA00022679"/>
    </source>
</evidence>
<evidence type="ECO:0000256" key="5">
    <source>
        <dbReference type="ARBA" id="ARBA00022741"/>
    </source>
</evidence>
<dbReference type="InterPro" id="IPR035965">
    <property type="entry name" value="PAS-like_dom_sf"/>
</dbReference>
<comment type="catalytic activity">
    <reaction evidence="1">
        <text>ATP + protein L-histidine = ADP + protein N-phospho-L-histidine.</text>
        <dbReference type="EC" id="2.7.13.3"/>
    </reaction>
</comment>
<dbReference type="GO" id="GO:0006355">
    <property type="term" value="P:regulation of DNA-templated transcription"/>
    <property type="evidence" value="ECO:0007669"/>
    <property type="project" value="InterPro"/>
</dbReference>
<evidence type="ECO:0000256" key="3">
    <source>
        <dbReference type="ARBA" id="ARBA00022553"/>
    </source>
</evidence>
<dbReference type="GO" id="GO:0005524">
    <property type="term" value="F:ATP binding"/>
    <property type="evidence" value="ECO:0007669"/>
    <property type="project" value="UniProtKB-KW"/>
</dbReference>
<protein>
    <recommendedName>
        <fullName evidence="2">histidine kinase</fullName>
        <ecNumber evidence="2">2.7.13.3</ecNumber>
    </recommendedName>
</protein>
<evidence type="ECO:0000256" key="8">
    <source>
        <dbReference type="ARBA" id="ARBA00023012"/>
    </source>
</evidence>
<keyword evidence="5" id="KW-0547">Nucleotide-binding</keyword>
<dbReference type="InterPro" id="IPR003661">
    <property type="entry name" value="HisK_dim/P_dom"/>
</dbReference>
<organism evidence="13 14">
    <name type="scientific">Alcaligenes faecalis</name>
    <dbReference type="NCBI Taxonomy" id="511"/>
    <lineage>
        <taxon>Bacteria</taxon>
        <taxon>Pseudomonadati</taxon>
        <taxon>Pseudomonadota</taxon>
        <taxon>Betaproteobacteria</taxon>
        <taxon>Burkholderiales</taxon>
        <taxon>Alcaligenaceae</taxon>
        <taxon>Alcaligenes</taxon>
    </lineage>
</organism>
<dbReference type="EMBL" id="CP021641">
    <property type="protein sequence ID" value="ASR88531.1"/>
    <property type="molecule type" value="Genomic_DNA"/>
</dbReference>
<evidence type="ECO:0000256" key="7">
    <source>
        <dbReference type="ARBA" id="ARBA00022840"/>
    </source>
</evidence>
<dbReference type="Pfam" id="PF00989">
    <property type="entry name" value="PAS"/>
    <property type="match status" value="1"/>
</dbReference>
<dbReference type="InterPro" id="IPR001610">
    <property type="entry name" value="PAC"/>
</dbReference>
<dbReference type="InterPro" id="IPR003594">
    <property type="entry name" value="HATPase_dom"/>
</dbReference>
<dbReference type="SMART" id="SM00387">
    <property type="entry name" value="HATPase_c"/>
    <property type="match status" value="1"/>
</dbReference>
<feature type="domain" description="PAC" evidence="12">
    <location>
        <begin position="391"/>
        <end position="443"/>
    </location>
</feature>
<dbReference type="InterPro" id="IPR000700">
    <property type="entry name" value="PAS-assoc_C"/>
</dbReference>
<dbReference type="PRINTS" id="PR00344">
    <property type="entry name" value="BCTRLSENSOR"/>
</dbReference>
<dbReference type="CDD" id="cd00130">
    <property type="entry name" value="PAS"/>
    <property type="match status" value="1"/>
</dbReference>
<keyword evidence="9" id="KW-0812">Transmembrane</keyword>
<dbReference type="SUPFAM" id="SSF55874">
    <property type="entry name" value="ATPase domain of HSP90 chaperone/DNA topoisomerase II/histidine kinase"/>
    <property type="match status" value="1"/>
</dbReference>
<keyword evidence="4" id="KW-0808">Transferase</keyword>
<evidence type="ECO:0000259" key="10">
    <source>
        <dbReference type="PROSITE" id="PS50109"/>
    </source>
</evidence>
<dbReference type="InterPro" id="IPR000014">
    <property type="entry name" value="PAS"/>
</dbReference>
<dbReference type="EC" id="2.7.13.3" evidence="2"/>
<dbReference type="CDD" id="cd18773">
    <property type="entry name" value="PDC1_HK_sensor"/>
    <property type="match status" value="1"/>
</dbReference>
<dbReference type="NCBIfam" id="TIGR00229">
    <property type="entry name" value="sensory_box"/>
    <property type="match status" value="1"/>
</dbReference>
<feature type="transmembrane region" description="Helical" evidence="9">
    <location>
        <begin position="51"/>
        <end position="71"/>
    </location>
</feature>
<evidence type="ECO:0000256" key="9">
    <source>
        <dbReference type="SAM" id="Phobius"/>
    </source>
</evidence>
<dbReference type="Gene3D" id="3.30.450.20">
    <property type="entry name" value="PAS domain"/>
    <property type="match status" value="1"/>
</dbReference>
<evidence type="ECO:0000256" key="2">
    <source>
        <dbReference type="ARBA" id="ARBA00012438"/>
    </source>
</evidence>
<dbReference type="PROSITE" id="PS50113">
    <property type="entry name" value="PAC"/>
    <property type="match status" value="1"/>
</dbReference>
<evidence type="ECO:0000256" key="1">
    <source>
        <dbReference type="ARBA" id="ARBA00000085"/>
    </source>
</evidence>
<keyword evidence="3" id="KW-0597">Phosphoprotein</keyword>
<dbReference type="InterPro" id="IPR036890">
    <property type="entry name" value="HATPase_C_sf"/>
</dbReference>
<dbReference type="SMART" id="SM00086">
    <property type="entry name" value="PAC"/>
    <property type="match status" value="1"/>
</dbReference>
<keyword evidence="9" id="KW-0472">Membrane</keyword>
<keyword evidence="8" id="KW-0902">Two-component regulatory system</keyword>
<dbReference type="Gene3D" id="1.10.287.130">
    <property type="match status" value="1"/>
</dbReference>
<dbReference type="InterPro" id="IPR004358">
    <property type="entry name" value="Sig_transdc_His_kin-like_C"/>
</dbReference>
<dbReference type="SMART" id="SM00388">
    <property type="entry name" value="HisKA"/>
    <property type="match status" value="1"/>
</dbReference>
<dbReference type="InterPro" id="IPR005467">
    <property type="entry name" value="His_kinase_dom"/>
</dbReference>
<keyword evidence="9" id="KW-1133">Transmembrane helix</keyword>
<dbReference type="Pfam" id="PF02518">
    <property type="entry name" value="HATPase_c"/>
    <property type="match status" value="1"/>
</dbReference>
<gene>
    <name evidence="13" type="ORF">AFA_03100</name>
</gene>
<dbReference type="GO" id="GO:0000155">
    <property type="term" value="F:phosphorelay sensor kinase activity"/>
    <property type="evidence" value="ECO:0007669"/>
    <property type="project" value="InterPro"/>
</dbReference>
<feature type="transmembrane region" description="Helical" evidence="9">
    <location>
        <begin position="279"/>
        <end position="299"/>
    </location>
</feature>
<evidence type="ECO:0000259" key="12">
    <source>
        <dbReference type="PROSITE" id="PS50113"/>
    </source>
</evidence>
<name>A0AB33CPM3_ALCFA</name>
<evidence type="ECO:0000313" key="13">
    <source>
        <dbReference type="EMBL" id="ASR88531.1"/>
    </source>
</evidence>
<dbReference type="InterPro" id="IPR036097">
    <property type="entry name" value="HisK_dim/P_sf"/>
</dbReference>
<reference evidence="13 14" key="1">
    <citation type="submission" date="2017-05" db="EMBL/GenBank/DDBJ databases">
        <authorList>
            <person name="Qiu J.G."/>
            <person name="He J."/>
        </authorList>
    </citation>
    <scope>NUCLEOTIDE SEQUENCE [LARGE SCALE GENOMIC DNA]</scope>
    <source>
        <strain evidence="13 14">JQ135</strain>
    </source>
</reference>
<dbReference type="Pfam" id="PF00512">
    <property type="entry name" value="HisKA"/>
    <property type="match status" value="1"/>
</dbReference>
<feature type="domain" description="Histidine kinase" evidence="10">
    <location>
        <begin position="463"/>
        <end position="678"/>
    </location>
</feature>
<dbReference type="PROSITE" id="PS50109">
    <property type="entry name" value="HIS_KIN"/>
    <property type="match status" value="1"/>
</dbReference>